<comment type="caution">
    <text evidence="14">The sequence shown here is derived from an EMBL/GenBank/DDBJ whole genome shotgun (WGS) entry which is preliminary data.</text>
</comment>
<evidence type="ECO:0000256" key="9">
    <source>
        <dbReference type="ARBA" id="ARBA00023136"/>
    </source>
</evidence>
<name>A0A6G0TFJ3_APHGL</name>
<evidence type="ECO:0000256" key="13">
    <source>
        <dbReference type="SAM" id="Phobius"/>
    </source>
</evidence>
<evidence type="ECO:0000256" key="4">
    <source>
        <dbReference type="ARBA" id="ARBA00022461"/>
    </source>
</evidence>
<feature type="transmembrane region" description="Helical" evidence="13">
    <location>
        <begin position="59"/>
        <end position="80"/>
    </location>
</feature>
<dbReference type="PRINTS" id="PR01078">
    <property type="entry name" value="AMINACHANNEL"/>
</dbReference>
<evidence type="ECO:0000256" key="3">
    <source>
        <dbReference type="ARBA" id="ARBA00022448"/>
    </source>
</evidence>
<sequence>MFNARREIVIQRHRRKTKSSKIKSLLLPNNNYLREFSSITSLHGIMYLGEPKRPLLERVFWVGVMSLVMSLCGLQIYQLYSNWLSSRTILTLDNNKYGIWDLPFPAITFCSDIQLQHIDNRTLGNDTFNKETEDVINLLCNKFEIYKNVTLKIINSNNWEHVIKNHKTRCKNLIPMLFWIQDEIYSPCDYIQPIITTHGLCYTINMIPHHQLMHNNYLLSTSFLNLTQADIIAKKNETTWTPETGYSQNITPFDVPWRVTGDTVDNAVRLIFDLTNKNLGDHCPKRDSGLTLIVHSPTDVPVGIQPTAYVTGSSMLSVALSLNTLHTSHKIKTWEPDIRNCYYQHEKNLKFFKIYTLHNCEVECRANNTLKICGCNAYFQPRDPGVPVCGTDNLECIRESSTIGYSIFKTRLNMSINIKSCNCLPSCTNVLYEYETVEFFRNWTTNSTKPKLVLTEESALVMIYFKRKYVIDIQKTPLMPFNELLGNIGGLFGLFLGCSIISFFEILYFFVIRLYFDRRNSRKAKSKIMPSFILE</sequence>
<keyword evidence="7" id="KW-0915">Sodium</keyword>
<keyword evidence="11 12" id="KW-0407">Ion channel</keyword>
<feature type="transmembrane region" description="Helical" evidence="13">
    <location>
        <begin position="491"/>
        <end position="516"/>
    </location>
</feature>
<keyword evidence="4 12" id="KW-0894">Sodium channel</keyword>
<evidence type="ECO:0000256" key="10">
    <source>
        <dbReference type="ARBA" id="ARBA00023201"/>
    </source>
</evidence>
<organism evidence="14 15">
    <name type="scientific">Aphis glycines</name>
    <name type="common">Soybean aphid</name>
    <dbReference type="NCBI Taxonomy" id="307491"/>
    <lineage>
        <taxon>Eukaryota</taxon>
        <taxon>Metazoa</taxon>
        <taxon>Ecdysozoa</taxon>
        <taxon>Arthropoda</taxon>
        <taxon>Hexapoda</taxon>
        <taxon>Insecta</taxon>
        <taxon>Pterygota</taxon>
        <taxon>Neoptera</taxon>
        <taxon>Paraneoptera</taxon>
        <taxon>Hemiptera</taxon>
        <taxon>Sternorrhyncha</taxon>
        <taxon>Aphidomorpha</taxon>
        <taxon>Aphidoidea</taxon>
        <taxon>Aphididae</taxon>
        <taxon>Aphidini</taxon>
        <taxon>Aphis</taxon>
        <taxon>Aphis</taxon>
    </lineage>
</organism>
<evidence type="ECO:0000256" key="1">
    <source>
        <dbReference type="ARBA" id="ARBA00004141"/>
    </source>
</evidence>
<dbReference type="Gene3D" id="1.10.287.820">
    <property type="entry name" value="Acid-sensing ion channel domain"/>
    <property type="match status" value="1"/>
</dbReference>
<reference evidence="14 15" key="1">
    <citation type="submission" date="2019-08" db="EMBL/GenBank/DDBJ databases">
        <title>The genome of the soybean aphid Biotype 1, its phylome, world population structure and adaptation to the North American continent.</title>
        <authorList>
            <person name="Giordano R."/>
            <person name="Donthu R.K."/>
            <person name="Hernandez A.G."/>
            <person name="Wright C.L."/>
            <person name="Zimin A.V."/>
        </authorList>
    </citation>
    <scope>NUCLEOTIDE SEQUENCE [LARGE SCALE GENOMIC DNA]</scope>
    <source>
        <tissue evidence="14">Whole aphids</tissue>
    </source>
</reference>
<dbReference type="GO" id="GO:0015280">
    <property type="term" value="F:ligand-gated sodium channel activity"/>
    <property type="evidence" value="ECO:0007669"/>
    <property type="project" value="TreeGrafter"/>
</dbReference>
<comment type="similarity">
    <text evidence="2 12">Belongs to the amiloride-sensitive sodium channel (TC 1.A.6) family.</text>
</comment>
<dbReference type="AlphaFoldDB" id="A0A6G0TFJ3"/>
<gene>
    <name evidence="14" type="ORF">AGLY_010137</name>
</gene>
<keyword evidence="15" id="KW-1185">Reference proteome</keyword>
<keyword evidence="6 13" id="KW-1133">Transmembrane helix</keyword>
<accession>A0A6G0TFJ3</accession>
<evidence type="ECO:0000256" key="12">
    <source>
        <dbReference type="RuleBase" id="RU000679"/>
    </source>
</evidence>
<dbReference type="PANTHER" id="PTHR11690:SF288">
    <property type="entry name" value="AMILORIDE-SENSITIVE NA+ CHANNEL-RELATED"/>
    <property type="match status" value="1"/>
</dbReference>
<proteinExistence type="inferred from homology"/>
<dbReference type="Proteomes" id="UP000475862">
    <property type="component" value="Unassembled WGS sequence"/>
</dbReference>
<dbReference type="Pfam" id="PF00858">
    <property type="entry name" value="ASC"/>
    <property type="match status" value="1"/>
</dbReference>
<comment type="subcellular location">
    <subcellularLocation>
        <location evidence="1">Membrane</location>
        <topology evidence="1">Multi-pass membrane protein</topology>
    </subcellularLocation>
</comment>
<evidence type="ECO:0000313" key="14">
    <source>
        <dbReference type="EMBL" id="KAE9531935.1"/>
    </source>
</evidence>
<keyword evidence="5 12" id="KW-0812">Transmembrane</keyword>
<evidence type="ECO:0000256" key="8">
    <source>
        <dbReference type="ARBA" id="ARBA00023065"/>
    </source>
</evidence>
<dbReference type="Gene3D" id="1.10.287.770">
    <property type="entry name" value="YojJ-like"/>
    <property type="match status" value="1"/>
</dbReference>
<evidence type="ECO:0000256" key="7">
    <source>
        <dbReference type="ARBA" id="ARBA00023053"/>
    </source>
</evidence>
<keyword evidence="9 13" id="KW-0472">Membrane</keyword>
<dbReference type="OrthoDB" id="6021021at2759"/>
<evidence type="ECO:0000313" key="15">
    <source>
        <dbReference type="Proteomes" id="UP000475862"/>
    </source>
</evidence>
<evidence type="ECO:0000256" key="11">
    <source>
        <dbReference type="ARBA" id="ARBA00023303"/>
    </source>
</evidence>
<keyword evidence="3 12" id="KW-0813">Transport</keyword>
<keyword evidence="8 12" id="KW-0406">Ion transport</keyword>
<evidence type="ECO:0000256" key="6">
    <source>
        <dbReference type="ARBA" id="ARBA00022989"/>
    </source>
</evidence>
<protein>
    <submittedName>
        <fullName evidence="14">Uncharacterized protein</fullName>
    </submittedName>
</protein>
<dbReference type="PANTHER" id="PTHR11690">
    <property type="entry name" value="AMILORIDE-SENSITIVE SODIUM CHANNEL-RELATED"/>
    <property type="match status" value="1"/>
</dbReference>
<keyword evidence="10 12" id="KW-0739">Sodium transport</keyword>
<dbReference type="GO" id="GO:0005886">
    <property type="term" value="C:plasma membrane"/>
    <property type="evidence" value="ECO:0007669"/>
    <property type="project" value="TreeGrafter"/>
</dbReference>
<evidence type="ECO:0000256" key="5">
    <source>
        <dbReference type="ARBA" id="ARBA00022692"/>
    </source>
</evidence>
<evidence type="ECO:0000256" key="2">
    <source>
        <dbReference type="ARBA" id="ARBA00007193"/>
    </source>
</evidence>
<dbReference type="EMBL" id="VYZN01000040">
    <property type="protein sequence ID" value="KAE9531935.1"/>
    <property type="molecule type" value="Genomic_DNA"/>
</dbReference>
<dbReference type="InterPro" id="IPR001873">
    <property type="entry name" value="ENaC"/>
</dbReference>